<reference evidence="15" key="1">
    <citation type="submission" date="2019-12" db="EMBL/GenBank/DDBJ databases">
        <title>High-Quality draft genome sequences of three cyanobacteria isolated from the limestone walls of the Old Cathedral of Coimbra.</title>
        <authorList>
            <person name="Tiago I."/>
            <person name="Soares F."/>
            <person name="Portugal A."/>
        </authorList>
    </citation>
    <scope>NUCLEOTIDE SEQUENCE [LARGE SCALE GENOMIC DNA]</scope>
    <source>
        <strain evidence="15">C</strain>
    </source>
</reference>
<comment type="function">
    <text evidence="11">Subunits I and II form the functional core of the enzyme complex. Electrons originating in cytochrome c are transferred via heme a and Cu(A) to the binuclear center formed by heme a3 and Cu(B).</text>
</comment>
<dbReference type="InterPro" id="IPR036257">
    <property type="entry name" value="Cyt_c_oxidase_su2_TM_sf"/>
</dbReference>
<dbReference type="EC" id="7.1.1.9" evidence="11"/>
<dbReference type="GO" id="GO:0042773">
    <property type="term" value="P:ATP synthesis coupled electron transport"/>
    <property type="evidence" value="ECO:0007669"/>
    <property type="project" value="TreeGrafter"/>
</dbReference>
<evidence type="ECO:0000256" key="3">
    <source>
        <dbReference type="ARBA" id="ARBA00022448"/>
    </source>
</evidence>
<keyword evidence="16" id="KW-1185">Reference proteome</keyword>
<feature type="domain" description="Cytochrome oxidase subunit II transmembrane region profile" evidence="14">
    <location>
        <begin position="22"/>
        <end position="120"/>
    </location>
</feature>
<evidence type="ECO:0000256" key="11">
    <source>
        <dbReference type="RuleBase" id="RU004024"/>
    </source>
</evidence>
<dbReference type="PROSITE" id="PS50857">
    <property type="entry name" value="COX2_CUA"/>
    <property type="match status" value="1"/>
</dbReference>
<evidence type="ECO:0000256" key="5">
    <source>
        <dbReference type="ARBA" id="ARBA00022692"/>
    </source>
</evidence>
<dbReference type="InterPro" id="IPR045187">
    <property type="entry name" value="CcO_II"/>
</dbReference>
<keyword evidence="5 10" id="KW-0812">Transmembrane</keyword>
<comment type="caution">
    <text evidence="15">The sequence shown here is derived from an EMBL/GenBank/DDBJ whole genome shotgun (WGS) entry which is preliminary data.</text>
</comment>
<evidence type="ECO:0000256" key="7">
    <source>
        <dbReference type="ARBA" id="ARBA00022982"/>
    </source>
</evidence>
<dbReference type="EMBL" id="WVIC01000029">
    <property type="protein sequence ID" value="NCJ07602.1"/>
    <property type="molecule type" value="Genomic_DNA"/>
</dbReference>
<keyword evidence="9 12" id="KW-0472">Membrane</keyword>
<dbReference type="GO" id="GO:0004129">
    <property type="term" value="F:cytochrome-c oxidase activity"/>
    <property type="evidence" value="ECO:0007669"/>
    <property type="project" value="UniProtKB-EC"/>
</dbReference>
<keyword evidence="11" id="KW-0186">Copper</keyword>
<dbReference type="Pfam" id="PF00116">
    <property type="entry name" value="COX2"/>
    <property type="match status" value="1"/>
</dbReference>
<dbReference type="Gene3D" id="1.10.287.90">
    <property type="match status" value="1"/>
</dbReference>
<dbReference type="Pfam" id="PF02790">
    <property type="entry name" value="COX2_TM"/>
    <property type="match status" value="1"/>
</dbReference>
<feature type="domain" description="Cytochrome oxidase subunit II copper A binding" evidence="13">
    <location>
        <begin position="134"/>
        <end position="245"/>
    </location>
</feature>
<accession>A0A8K2A0N4</accession>
<sequence>MKSRLLLTLVILAVLNGLVSLWVGQKAYGWMPVQASAEAVLVDNLFSFLTTLGTFIFLGVVGVLVYAVLFQRVGKYDVGDGPPIEGNVRLEVVWTAIPLVLVLWIAAYSFRIYDQMGILGPMDHRMGMAVAAVVVDQPIEVRSRQWAWEFHYPEHHVTSTELHLPVNQRAKLLLTSEDVLHGFYIPAFRIKQDIIPGRDIDFEFTPTREGRYRLRDSDYSGTYFAANQSHVVVESPEAYQQWLEAAAQQPPTVAENPAFQEFSRSVENPISLGWPSVQPAPAPVVNYASSEANSYE</sequence>
<dbReference type="SUPFAM" id="SSF49503">
    <property type="entry name" value="Cupredoxins"/>
    <property type="match status" value="1"/>
</dbReference>
<feature type="transmembrane region" description="Helical" evidence="12">
    <location>
        <begin position="45"/>
        <end position="69"/>
    </location>
</feature>
<comment type="cofactor">
    <cofactor evidence="11">
        <name>Cu cation</name>
        <dbReference type="ChEBI" id="CHEBI:23378"/>
    </cofactor>
    <text evidence="11">Binds a copper A center.</text>
</comment>
<dbReference type="GO" id="GO:0005507">
    <property type="term" value="F:copper ion binding"/>
    <property type="evidence" value="ECO:0007669"/>
    <property type="project" value="InterPro"/>
</dbReference>
<name>A0A8K2A0N4_9CYAN</name>
<dbReference type="AlphaFoldDB" id="A0A8K2A0N4"/>
<organism evidence="15 16">
    <name type="scientific">Petrachloros mirabilis ULC683</name>
    <dbReference type="NCBI Taxonomy" id="2781853"/>
    <lineage>
        <taxon>Bacteria</taxon>
        <taxon>Bacillati</taxon>
        <taxon>Cyanobacteriota</taxon>
        <taxon>Cyanophyceae</taxon>
        <taxon>Synechococcales</taxon>
        <taxon>Petrachlorosaceae</taxon>
        <taxon>Petrachloros</taxon>
        <taxon>Petrachloros mirabilis</taxon>
    </lineage>
</organism>
<keyword evidence="7 10" id="KW-0249">Electron transport</keyword>
<comment type="subcellular location">
    <subcellularLocation>
        <location evidence="10">Cell membrane</location>
        <topology evidence="10">Multi-pass membrane protein</topology>
    </subcellularLocation>
    <subcellularLocation>
        <location evidence="1">Membrane</location>
        <topology evidence="1">Multi-pass membrane protein</topology>
    </subcellularLocation>
</comment>
<keyword evidence="4 10" id="KW-0679">Respiratory chain</keyword>
<dbReference type="SUPFAM" id="SSF81464">
    <property type="entry name" value="Cytochrome c oxidase subunit II-like, transmembrane region"/>
    <property type="match status" value="1"/>
</dbReference>
<dbReference type="Gene3D" id="2.60.40.420">
    <property type="entry name" value="Cupredoxins - blue copper proteins"/>
    <property type="match status" value="1"/>
</dbReference>
<evidence type="ECO:0000256" key="1">
    <source>
        <dbReference type="ARBA" id="ARBA00004141"/>
    </source>
</evidence>
<dbReference type="GO" id="GO:0005886">
    <property type="term" value="C:plasma membrane"/>
    <property type="evidence" value="ECO:0007669"/>
    <property type="project" value="UniProtKB-SubCell"/>
</dbReference>
<evidence type="ECO:0000256" key="9">
    <source>
        <dbReference type="ARBA" id="ARBA00023136"/>
    </source>
</evidence>
<keyword evidence="6" id="KW-1278">Translocase</keyword>
<evidence type="ECO:0000259" key="13">
    <source>
        <dbReference type="PROSITE" id="PS50857"/>
    </source>
</evidence>
<proteinExistence type="inferred from homology"/>
<dbReference type="PRINTS" id="PR01166">
    <property type="entry name" value="CYCOXIDASEII"/>
</dbReference>
<comment type="catalytic activity">
    <reaction evidence="11">
        <text>4 Fe(II)-[cytochrome c] + O2 + 8 H(+)(in) = 4 Fe(III)-[cytochrome c] + 2 H2O + 4 H(+)(out)</text>
        <dbReference type="Rhea" id="RHEA:11436"/>
        <dbReference type="Rhea" id="RHEA-COMP:10350"/>
        <dbReference type="Rhea" id="RHEA-COMP:14399"/>
        <dbReference type="ChEBI" id="CHEBI:15377"/>
        <dbReference type="ChEBI" id="CHEBI:15378"/>
        <dbReference type="ChEBI" id="CHEBI:15379"/>
        <dbReference type="ChEBI" id="CHEBI:29033"/>
        <dbReference type="ChEBI" id="CHEBI:29034"/>
        <dbReference type="EC" id="7.1.1.9"/>
    </reaction>
</comment>
<dbReference type="CDD" id="cd13919">
    <property type="entry name" value="CuRO_HCO_II_like_5"/>
    <property type="match status" value="1"/>
</dbReference>
<evidence type="ECO:0000256" key="2">
    <source>
        <dbReference type="ARBA" id="ARBA00007866"/>
    </source>
</evidence>
<keyword evidence="8 12" id="KW-1133">Transmembrane helix</keyword>
<gene>
    <name evidence="15" type="ORF">GS597_14005</name>
</gene>
<dbReference type="PROSITE" id="PS50999">
    <property type="entry name" value="COX2_TM"/>
    <property type="match status" value="1"/>
</dbReference>
<evidence type="ECO:0000313" key="15">
    <source>
        <dbReference type="EMBL" id="NCJ07602.1"/>
    </source>
</evidence>
<dbReference type="PANTHER" id="PTHR22888">
    <property type="entry name" value="CYTOCHROME C OXIDASE, SUBUNIT II"/>
    <property type="match status" value="1"/>
</dbReference>
<dbReference type="Proteomes" id="UP000607397">
    <property type="component" value="Unassembled WGS sequence"/>
</dbReference>
<dbReference type="InterPro" id="IPR011759">
    <property type="entry name" value="Cyt_c_oxidase_su2_TM_dom"/>
</dbReference>
<dbReference type="InterPro" id="IPR002429">
    <property type="entry name" value="CcO_II-like_C"/>
</dbReference>
<feature type="transmembrane region" description="Helical" evidence="12">
    <location>
        <begin position="90"/>
        <end position="110"/>
    </location>
</feature>
<dbReference type="PANTHER" id="PTHR22888:SF9">
    <property type="entry name" value="CYTOCHROME C OXIDASE SUBUNIT 2"/>
    <property type="match status" value="1"/>
</dbReference>
<protein>
    <recommendedName>
        <fullName evidence="11">Cytochrome c oxidase subunit 2</fullName>
        <ecNumber evidence="11">7.1.1.9</ecNumber>
    </recommendedName>
</protein>
<evidence type="ECO:0000256" key="6">
    <source>
        <dbReference type="ARBA" id="ARBA00022967"/>
    </source>
</evidence>
<keyword evidence="3 10" id="KW-0813">Transport</keyword>
<keyword evidence="11" id="KW-0479">Metal-binding</keyword>
<dbReference type="RefSeq" id="WP_161826078.1">
    <property type="nucleotide sequence ID" value="NZ_WVIC01000029.1"/>
</dbReference>
<dbReference type="InterPro" id="IPR008972">
    <property type="entry name" value="Cupredoxin"/>
</dbReference>
<evidence type="ECO:0000256" key="8">
    <source>
        <dbReference type="ARBA" id="ARBA00022989"/>
    </source>
</evidence>
<evidence type="ECO:0000313" key="16">
    <source>
        <dbReference type="Proteomes" id="UP000607397"/>
    </source>
</evidence>
<evidence type="ECO:0000259" key="14">
    <source>
        <dbReference type="PROSITE" id="PS50999"/>
    </source>
</evidence>
<evidence type="ECO:0000256" key="10">
    <source>
        <dbReference type="RuleBase" id="RU000456"/>
    </source>
</evidence>
<evidence type="ECO:0000256" key="12">
    <source>
        <dbReference type="SAM" id="Phobius"/>
    </source>
</evidence>
<comment type="similarity">
    <text evidence="2 10">Belongs to the cytochrome c oxidase subunit 2 family.</text>
</comment>
<evidence type="ECO:0000256" key="4">
    <source>
        <dbReference type="ARBA" id="ARBA00022660"/>
    </source>
</evidence>